<dbReference type="OrthoDB" id="408373at2759"/>
<dbReference type="SUPFAM" id="SSF53474">
    <property type="entry name" value="alpha/beta-Hydrolases"/>
    <property type="match status" value="1"/>
</dbReference>
<dbReference type="Proteomes" id="UP000799444">
    <property type="component" value="Unassembled WGS sequence"/>
</dbReference>
<evidence type="ECO:0000313" key="5">
    <source>
        <dbReference type="Proteomes" id="UP000799444"/>
    </source>
</evidence>
<evidence type="ECO:0000256" key="1">
    <source>
        <dbReference type="ARBA" id="ARBA00022801"/>
    </source>
</evidence>
<evidence type="ECO:0000256" key="2">
    <source>
        <dbReference type="ARBA" id="ARBA00038334"/>
    </source>
</evidence>
<evidence type="ECO:0000259" key="3">
    <source>
        <dbReference type="Pfam" id="PF12697"/>
    </source>
</evidence>
<dbReference type="Pfam" id="PF12697">
    <property type="entry name" value="Abhydrolase_6"/>
    <property type="match status" value="1"/>
</dbReference>
<dbReference type="AlphaFoldDB" id="A0A9P4QV36"/>
<keyword evidence="5" id="KW-1185">Reference proteome</keyword>
<dbReference type="GO" id="GO:0016787">
    <property type="term" value="F:hydrolase activity"/>
    <property type="evidence" value="ECO:0007669"/>
    <property type="project" value="UniProtKB-KW"/>
</dbReference>
<evidence type="ECO:0000313" key="4">
    <source>
        <dbReference type="EMBL" id="KAF2731451.1"/>
    </source>
</evidence>
<dbReference type="PANTHER" id="PTHR43329">
    <property type="entry name" value="EPOXIDE HYDROLASE"/>
    <property type="match status" value="1"/>
</dbReference>
<comment type="similarity">
    <text evidence="2">Belongs to the AB hydrolase superfamily. Epoxide hydrolase family.</text>
</comment>
<name>A0A9P4QV36_9PLEO</name>
<dbReference type="PRINTS" id="PR00412">
    <property type="entry name" value="EPOXHYDRLASE"/>
</dbReference>
<gene>
    <name evidence="4" type="ORF">EJ04DRAFT_514560</name>
</gene>
<dbReference type="Gene3D" id="3.40.50.1820">
    <property type="entry name" value="alpha/beta hydrolase"/>
    <property type="match status" value="1"/>
</dbReference>
<protein>
    <submittedName>
        <fullName evidence="4">Alpha/beta-hydrolase</fullName>
    </submittedName>
</protein>
<comment type="caution">
    <text evidence="4">The sequence shown here is derived from an EMBL/GenBank/DDBJ whole genome shotgun (WGS) entry which is preliminary data.</text>
</comment>
<organism evidence="4 5">
    <name type="scientific">Polyplosphaeria fusca</name>
    <dbReference type="NCBI Taxonomy" id="682080"/>
    <lineage>
        <taxon>Eukaryota</taxon>
        <taxon>Fungi</taxon>
        <taxon>Dikarya</taxon>
        <taxon>Ascomycota</taxon>
        <taxon>Pezizomycotina</taxon>
        <taxon>Dothideomycetes</taxon>
        <taxon>Pleosporomycetidae</taxon>
        <taxon>Pleosporales</taxon>
        <taxon>Tetraplosphaeriaceae</taxon>
        <taxon>Polyplosphaeria</taxon>
    </lineage>
</organism>
<dbReference type="InterPro" id="IPR029058">
    <property type="entry name" value="AB_hydrolase_fold"/>
</dbReference>
<dbReference type="InterPro" id="IPR000073">
    <property type="entry name" value="AB_hydrolase_1"/>
</dbReference>
<dbReference type="EMBL" id="ML996195">
    <property type="protein sequence ID" value="KAF2731451.1"/>
    <property type="molecule type" value="Genomic_DNA"/>
</dbReference>
<proteinExistence type="inferred from homology"/>
<accession>A0A9P4QV36</accession>
<reference evidence="4" key="1">
    <citation type="journal article" date="2020" name="Stud. Mycol.">
        <title>101 Dothideomycetes genomes: a test case for predicting lifestyles and emergence of pathogens.</title>
        <authorList>
            <person name="Haridas S."/>
            <person name="Albert R."/>
            <person name="Binder M."/>
            <person name="Bloem J."/>
            <person name="Labutti K."/>
            <person name="Salamov A."/>
            <person name="Andreopoulos B."/>
            <person name="Baker S."/>
            <person name="Barry K."/>
            <person name="Bills G."/>
            <person name="Bluhm B."/>
            <person name="Cannon C."/>
            <person name="Castanera R."/>
            <person name="Culley D."/>
            <person name="Daum C."/>
            <person name="Ezra D."/>
            <person name="Gonzalez J."/>
            <person name="Henrissat B."/>
            <person name="Kuo A."/>
            <person name="Liang C."/>
            <person name="Lipzen A."/>
            <person name="Lutzoni F."/>
            <person name="Magnuson J."/>
            <person name="Mondo S."/>
            <person name="Nolan M."/>
            <person name="Ohm R."/>
            <person name="Pangilinan J."/>
            <person name="Park H.-J."/>
            <person name="Ramirez L."/>
            <person name="Alfaro M."/>
            <person name="Sun H."/>
            <person name="Tritt A."/>
            <person name="Yoshinaga Y."/>
            <person name="Zwiers L.-H."/>
            <person name="Turgeon B."/>
            <person name="Goodwin S."/>
            <person name="Spatafora J."/>
            <person name="Crous P."/>
            <person name="Grigoriev I."/>
        </authorList>
    </citation>
    <scope>NUCLEOTIDE SEQUENCE</scope>
    <source>
        <strain evidence="4">CBS 125425</strain>
    </source>
</reference>
<keyword evidence="1" id="KW-0378">Hydrolase</keyword>
<dbReference type="InterPro" id="IPR000639">
    <property type="entry name" value="Epox_hydrolase-like"/>
</dbReference>
<feature type="domain" description="AB hydrolase-1" evidence="3">
    <location>
        <begin position="46"/>
        <end position="316"/>
    </location>
</feature>
<sequence>MAATAATEIQDQKFNSLGLQKLNINEEQVCTYSRGLGGVSEKNPVLVLIHGYPQSSYEWRHLIPLLPTSAPLYIPDLPGYGASTPISDNSKLAIGHTLLSALSTLIKRSTSHAPSSIPVVLIGHDRGARIAHHLVVTGSPGISILAVSILDIVPTLSQWQAASNPNEITGYFHWPFLANVEQARKMIAAYGGDRWCTDMVLRWAGKGKTVPTLTSDQSLEVYAGFFSKESVVVASCKDYEAGAGVDVDRERENQEKGRKIGVPVLVMYSETYLGSRYDMPKVWAEWVAQGVDVKYVAVGDESGHFLPEEAPEVTASEINGWLKGLGFKA</sequence>